<dbReference type="AlphaFoldDB" id="A0A4C1ZPS6"/>
<gene>
    <name evidence="10" type="primary">harbi1</name>
    <name evidence="10" type="ORF">EVAR_21753_1</name>
</gene>
<dbReference type="GO" id="GO:0046872">
    <property type="term" value="F:metal ion binding"/>
    <property type="evidence" value="ECO:0007669"/>
    <property type="project" value="UniProtKB-KW"/>
</dbReference>
<keyword evidence="7" id="KW-0539">Nucleus</keyword>
<evidence type="ECO:0000256" key="5">
    <source>
        <dbReference type="ARBA" id="ARBA00022723"/>
    </source>
</evidence>
<comment type="cofactor">
    <cofactor evidence="1">
        <name>a divalent metal cation</name>
        <dbReference type="ChEBI" id="CHEBI:60240"/>
    </cofactor>
</comment>
<dbReference type="InterPro" id="IPR045249">
    <property type="entry name" value="HARBI1-like"/>
</dbReference>
<comment type="caution">
    <text evidence="10">The sequence shown here is derived from an EMBL/GenBank/DDBJ whole genome shotgun (WGS) entry which is preliminary data.</text>
</comment>
<evidence type="ECO:0000256" key="7">
    <source>
        <dbReference type="ARBA" id="ARBA00023242"/>
    </source>
</evidence>
<evidence type="ECO:0000256" key="3">
    <source>
        <dbReference type="ARBA" id="ARBA00006958"/>
    </source>
</evidence>
<dbReference type="Proteomes" id="UP000299102">
    <property type="component" value="Unassembled WGS sequence"/>
</dbReference>
<evidence type="ECO:0000256" key="2">
    <source>
        <dbReference type="ARBA" id="ARBA00004123"/>
    </source>
</evidence>
<evidence type="ECO:0000256" key="4">
    <source>
        <dbReference type="ARBA" id="ARBA00022722"/>
    </source>
</evidence>
<evidence type="ECO:0000256" key="6">
    <source>
        <dbReference type="ARBA" id="ARBA00022801"/>
    </source>
</evidence>
<protein>
    <submittedName>
        <fullName evidence="10">Nuclease HARBI1</fullName>
    </submittedName>
</protein>
<comment type="similarity">
    <text evidence="3">Belongs to the HARBI1 family.</text>
</comment>
<keyword evidence="6" id="KW-0378">Hydrolase</keyword>
<keyword evidence="5" id="KW-0479">Metal-binding</keyword>
<dbReference type="OrthoDB" id="6509413at2759"/>
<proteinExistence type="inferred from homology"/>
<dbReference type="EMBL" id="BGZK01001941">
    <property type="protein sequence ID" value="GBP88545.1"/>
    <property type="molecule type" value="Genomic_DNA"/>
</dbReference>
<evidence type="ECO:0000256" key="8">
    <source>
        <dbReference type="SAM" id="SignalP"/>
    </source>
</evidence>
<dbReference type="InterPro" id="IPR027806">
    <property type="entry name" value="HARBI1_dom"/>
</dbReference>
<comment type="subcellular location">
    <subcellularLocation>
        <location evidence="2">Nucleus</location>
    </subcellularLocation>
</comment>
<keyword evidence="4" id="KW-0540">Nuclease</keyword>
<sequence>MSVMVVLLMTFIWNAHPLKQHLENLYINENETLWMLADSGYPLRPWMMTPILHAASGSREEYYTYLHIRARNCIERCIGVLKARWRCLLVHRVLHYEPEVVGYIINACVILHNIANRARLPVPELSPLDLQREHALQLIRNDAENIGAASTSVMAGRAVRDALVNRLWAEREHELE</sequence>
<dbReference type="Pfam" id="PF13359">
    <property type="entry name" value="DDE_Tnp_4"/>
    <property type="match status" value="1"/>
</dbReference>
<evidence type="ECO:0000259" key="9">
    <source>
        <dbReference type="Pfam" id="PF13359"/>
    </source>
</evidence>
<feature type="signal peptide" evidence="8">
    <location>
        <begin position="1"/>
        <end position="17"/>
    </location>
</feature>
<name>A0A4C1ZPS6_EUMVA</name>
<dbReference type="GO" id="GO:0004518">
    <property type="term" value="F:nuclease activity"/>
    <property type="evidence" value="ECO:0007669"/>
    <property type="project" value="UniProtKB-KW"/>
</dbReference>
<evidence type="ECO:0000256" key="1">
    <source>
        <dbReference type="ARBA" id="ARBA00001968"/>
    </source>
</evidence>
<dbReference type="PANTHER" id="PTHR22930:SF267">
    <property type="entry name" value="NUCLEASE HARBI1-RELATED"/>
    <property type="match status" value="1"/>
</dbReference>
<feature type="chain" id="PRO_5020027850" evidence="8">
    <location>
        <begin position="18"/>
        <end position="176"/>
    </location>
</feature>
<evidence type="ECO:0000313" key="10">
    <source>
        <dbReference type="EMBL" id="GBP88545.1"/>
    </source>
</evidence>
<feature type="domain" description="DDE Tnp4" evidence="9">
    <location>
        <begin position="11"/>
        <end position="113"/>
    </location>
</feature>
<reference evidence="10 11" key="1">
    <citation type="journal article" date="2019" name="Commun. Biol.">
        <title>The bagworm genome reveals a unique fibroin gene that provides high tensile strength.</title>
        <authorList>
            <person name="Kono N."/>
            <person name="Nakamura H."/>
            <person name="Ohtoshi R."/>
            <person name="Tomita M."/>
            <person name="Numata K."/>
            <person name="Arakawa K."/>
        </authorList>
    </citation>
    <scope>NUCLEOTIDE SEQUENCE [LARGE SCALE GENOMIC DNA]</scope>
</reference>
<accession>A0A4C1ZPS6</accession>
<evidence type="ECO:0000313" key="11">
    <source>
        <dbReference type="Proteomes" id="UP000299102"/>
    </source>
</evidence>
<keyword evidence="8" id="KW-0732">Signal</keyword>
<dbReference type="GO" id="GO:0016787">
    <property type="term" value="F:hydrolase activity"/>
    <property type="evidence" value="ECO:0007669"/>
    <property type="project" value="UniProtKB-KW"/>
</dbReference>
<dbReference type="GO" id="GO:0005634">
    <property type="term" value="C:nucleus"/>
    <property type="evidence" value="ECO:0007669"/>
    <property type="project" value="UniProtKB-SubCell"/>
</dbReference>
<dbReference type="PANTHER" id="PTHR22930">
    <property type="match status" value="1"/>
</dbReference>
<keyword evidence="11" id="KW-1185">Reference proteome</keyword>
<organism evidence="10 11">
    <name type="scientific">Eumeta variegata</name>
    <name type="common">Bagworm moth</name>
    <name type="synonym">Eumeta japonica</name>
    <dbReference type="NCBI Taxonomy" id="151549"/>
    <lineage>
        <taxon>Eukaryota</taxon>
        <taxon>Metazoa</taxon>
        <taxon>Ecdysozoa</taxon>
        <taxon>Arthropoda</taxon>
        <taxon>Hexapoda</taxon>
        <taxon>Insecta</taxon>
        <taxon>Pterygota</taxon>
        <taxon>Neoptera</taxon>
        <taxon>Endopterygota</taxon>
        <taxon>Lepidoptera</taxon>
        <taxon>Glossata</taxon>
        <taxon>Ditrysia</taxon>
        <taxon>Tineoidea</taxon>
        <taxon>Psychidae</taxon>
        <taxon>Oiketicinae</taxon>
        <taxon>Eumeta</taxon>
    </lineage>
</organism>